<dbReference type="GO" id="GO:0000287">
    <property type="term" value="F:magnesium ion binding"/>
    <property type="evidence" value="ECO:0007669"/>
    <property type="project" value="InterPro"/>
</dbReference>
<sequence length="144" mass="15723">MIYGIGTDVCSIVRMQAAVRRHGDRFAQRVLGPGEQCEYARRSARREQRGVNYLATRFAAKEAFSKAIGLGIHSPMRWADCEILKLPSGQPVIVLHGALLAWCEARKLRFLVSVSDEADTALAMVVAEVIPPDGSAPHPSQPAL</sequence>
<keyword evidence="4" id="KW-0276">Fatty acid metabolism</keyword>
<dbReference type="HAMAP" id="MF_00101">
    <property type="entry name" value="AcpS"/>
    <property type="match status" value="1"/>
</dbReference>
<reference evidence="9" key="1">
    <citation type="submission" date="2016-10" db="EMBL/GenBank/DDBJ databases">
        <title>Sequence of Gallionella enrichment culture.</title>
        <authorList>
            <person name="Poehlein A."/>
            <person name="Muehling M."/>
            <person name="Daniel R."/>
        </authorList>
    </citation>
    <scope>NUCLEOTIDE SEQUENCE</scope>
</reference>
<dbReference type="NCBIfam" id="TIGR00516">
    <property type="entry name" value="acpS"/>
    <property type="match status" value="1"/>
</dbReference>
<evidence type="ECO:0000256" key="4">
    <source>
        <dbReference type="ARBA" id="ARBA00022832"/>
    </source>
</evidence>
<feature type="domain" description="4'-phosphopantetheinyl transferase" evidence="8">
    <location>
        <begin position="4"/>
        <end position="103"/>
    </location>
</feature>
<evidence type="ECO:0000256" key="7">
    <source>
        <dbReference type="ARBA" id="ARBA00023160"/>
    </source>
</evidence>
<keyword evidence="5" id="KW-0460">Magnesium</keyword>
<evidence type="ECO:0000256" key="3">
    <source>
        <dbReference type="ARBA" id="ARBA00022723"/>
    </source>
</evidence>
<proteinExistence type="inferred from homology"/>
<evidence type="ECO:0000256" key="2">
    <source>
        <dbReference type="ARBA" id="ARBA00022679"/>
    </source>
</evidence>
<evidence type="ECO:0000313" key="9">
    <source>
        <dbReference type="EMBL" id="OIQ63270.1"/>
    </source>
</evidence>
<keyword evidence="3" id="KW-0479">Metal-binding</keyword>
<dbReference type="InterPro" id="IPR002582">
    <property type="entry name" value="ACPS"/>
</dbReference>
<dbReference type="Pfam" id="PF01648">
    <property type="entry name" value="ACPS"/>
    <property type="match status" value="1"/>
</dbReference>
<dbReference type="SUPFAM" id="SSF56214">
    <property type="entry name" value="4'-phosphopantetheinyl transferase"/>
    <property type="match status" value="1"/>
</dbReference>
<gene>
    <name evidence="9" type="primary">acpS_14</name>
    <name evidence="9" type="ORF">GALL_551900</name>
</gene>
<evidence type="ECO:0000259" key="8">
    <source>
        <dbReference type="Pfam" id="PF01648"/>
    </source>
</evidence>
<evidence type="ECO:0000256" key="1">
    <source>
        <dbReference type="ARBA" id="ARBA00022516"/>
    </source>
</evidence>
<evidence type="ECO:0000256" key="6">
    <source>
        <dbReference type="ARBA" id="ARBA00023098"/>
    </source>
</evidence>
<dbReference type="GO" id="GO:0006633">
    <property type="term" value="P:fatty acid biosynthetic process"/>
    <property type="evidence" value="ECO:0007669"/>
    <property type="project" value="UniProtKB-KW"/>
</dbReference>
<dbReference type="InterPro" id="IPR008278">
    <property type="entry name" value="4-PPantetheinyl_Trfase_dom"/>
</dbReference>
<keyword evidence="1" id="KW-0444">Lipid biosynthesis</keyword>
<dbReference type="EC" id="2.7.8.7" evidence="9"/>
<accession>A0A1J5NWZ2</accession>
<dbReference type="EMBL" id="MLJW01009154">
    <property type="protein sequence ID" value="OIQ63270.1"/>
    <property type="molecule type" value="Genomic_DNA"/>
</dbReference>
<evidence type="ECO:0000256" key="5">
    <source>
        <dbReference type="ARBA" id="ARBA00022842"/>
    </source>
</evidence>
<protein>
    <submittedName>
        <fullName evidence="9">Holo-[acyl-carrier-protein] synthase</fullName>
        <ecNumber evidence="9">2.7.8.7</ecNumber>
    </submittedName>
</protein>
<dbReference type="AlphaFoldDB" id="A0A1J5NWZ2"/>
<dbReference type="GO" id="GO:0008897">
    <property type="term" value="F:holo-[acyl-carrier-protein] synthase activity"/>
    <property type="evidence" value="ECO:0007669"/>
    <property type="project" value="UniProtKB-EC"/>
</dbReference>
<keyword evidence="6" id="KW-0443">Lipid metabolism</keyword>
<keyword evidence="2 9" id="KW-0808">Transferase</keyword>
<dbReference type="Gene3D" id="3.90.470.20">
    <property type="entry name" value="4'-phosphopantetheinyl transferase domain"/>
    <property type="match status" value="1"/>
</dbReference>
<keyword evidence="7" id="KW-0275">Fatty acid biosynthesis</keyword>
<dbReference type="InterPro" id="IPR037143">
    <property type="entry name" value="4-PPantetheinyl_Trfase_dom_sf"/>
</dbReference>
<comment type="caution">
    <text evidence="9">The sequence shown here is derived from an EMBL/GenBank/DDBJ whole genome shotgun (WGS) entry which is preliminary data.</text>
</comment>
<dbReference type="InterPro" id="IPR004568">
    <property type="entry name" value="Ppantetheine-prot_Trfase_dom"/>
</dbReference>
<organism evidence="9">
    <name type="scientific">mine drainage metagenome</name>
    <dbReference type="NCBI Taxonomy" id="410659"/>
    <lineage>
        <taxon>unclassified sequences</taxon>
        <taxon>metagenomes</taxon>
        <taxon>ecological metagenomes</taxon>
    </lineage>
</organism>
<name>A0A1J5NWZ2_9ZZZZ</name>
<dbReference type="NCBIfam" id="TIGR00556">
    <property type="entry name" value="pantethn_trn"/>
    <property type="match status" value="1"/>
</dbReference>